<dbReference type="InterPro" id="IPR012902">
    <property type="entry name" value="N_methyl_site"/>
</dbReference>
<dbReference type="HOGENOM" id="CLU_091705_4_2_6"/>
<comment type="similarity">
    <text evidence="1 3">Belongs to the N-Me-Phe pilin family.</text>
</comment>
<protein>
    <submittedName>
        <fullName evidence="5">Pilin protein PilA</fullName>
    </submittedName>
</protein>
<dbReference type="PROSITE" id="PS00409">
    <property type="entry name" value="PROKAR_NTER_METHYL"/>
    <property type="match status" value="1"/>
</dbReference>
<organism evidence="5 6">
    <name type="scientific">Psychrobacter cryohalolentis (strain ATCC BAA-1226 / DSM 17306 / VKM B-2378 / K5)</name>
    <dbReference type="NCBI Taxonomy" id="335284"/>
    <lineage>
        <taxon>Bacteria</taxon>
        <taxon>Pseudomonadati</taxon>
        <taxon>Pseudomonadota</taxon>
        <taxon>Gammaproteobacteria</taxon>
        <taxon>Moraxellales</taxon>
        <taxon>Moraxellaceae</taxon>
        <taxon>Psychrobacter</taxon>
    </lineage>
</organism>
<dbReference type="Pfam" id="PF07963">
    <property type="entry name" value="N_methyl"/>
    <property type="match status" value="1"/>
</dbReference>
<sequence>MTAMTMSETTQNRHLVTQSGFTLIELLIVVAIIGILAAISTLSYQTQIRKTHIMIVYKEINHFRLPYQTLIAEGAGVIGFSPSGLNIPAQTKYCQFSVTAPAVSGVTTDAVKCTIQNLPYIEGQSISLDRAANGSWKCRASEGIPTAYLPRTCQ</sequence>
<dbReference type="Proteomes" id="UP000002425">
    <property type="component" value="Chromosome"/>
</dbReference>
<keyword evidence="6" id="KW-1185">Reference proteome</keyword>
<evidence type="ECO:0000256" key="4">
    <source>
        <dbReference type="SAM" id="Phobius"/>
    </source>
</evidence>
<dbReference type="SUPFAM" id="SSF54523">
    <property type="entry name" value="Pili subunits"/>
    <property type="match status" value="1"/>
</dbReference>
<dbReference type="eggNOG" id="COG4969">
    <property type="taxonomic scope" value="Bacteria"/>
</dbReference>
<evidence type="ECO:0000256" key="1">
    <source>
        <dbReference type="ARBA" id="ARBA00005233"/>
    </source>
</evidence>
<proteinExistence type="inferred from homology"/>
<accession>Q1QE48</accession>
<keyword evidence="4" id="KW-0812">Transmembrane</keyword>
<name>Q1QE48_PSYCK</name>
<dbReference type="NCBIfam" id="TIGR02532">
    <property type="entry name" value="IV_pilin_GFxxxE"/>
    <property type="match status" value="1"/>
</dbReference>
<keyword evidence="4" id="KW-0472">Membrane</keyword>
<dbReference type="GO" id="GO:0009289">
    <property type="term" value="C:pilus"/>
    <property type="evidence" value="ECO:0007669"/>
    <property type="project" value="InterPro"/>
</dbReference>
<dbReference type="AlphaFoldDB" id="Q1QE48"/>
<gene>
    <name evidence="5" type="ordered locus">Pcryo_0271</name>
</gene>
<dbReference type="STRING" id="335284.Pcryo_0271"/>
<evidence type="ECO:0000313" key="5">
    <source>
        <dbReference type="EMBL" id="ABE74055.1"/>
    </source>
</evidence>
<evidence type="ECO:0000256" key="2">
    <source>
        <dbReference type="ARBA" id="ARBA00022481"/>
    </source>
</evidence>
<keyword evidence="3" id="KW-0281">Fimbrium</keyword>
<dbReference type="InterPro" id="IPR001082">
    <property type="entry name" value="Pilin"/>
</dbReference>
<evidence type="ECO:0000256" key="3">
    <source>
        <dbReference type="RuleBase" id="RU000389"/>
    </source>
</evidence>
<dbReference type="Pfam" id="PF00114">
    <property type="entry name" value="Pilin"/>
    <property type="match status" value="1"/>
</dbReference>
<dbReference type="KEGG" id="pcr:Pcryo_0271"/>
<dbReference type="GO" id="GO:0007155">
    <property type="term" value="P:cell adhesion"/>
    <property type="evidence" value="ECO:0007669"/>
    <property type="project" value="InterPro"/>
</dbReference>
<keyword evidence="4" id="KW-1133">Transmembrane helix</keyword>
<keyword evidence="2" id="KW-0488">Methylation</keyword>
<reference evidence="5" key="1">
    <citation type="submission" date="2006-03" db="EMBL/GenBank/DDBJ databases">
        <title>Complete sequence of chromosome of Psychrobacter cryohalolentis K5.</title>
        <authorList>
            <consortium name="US DOE Joint Genome Institute"/>
            <person name="Copeland A."/>
            <person name="Lucas S."/>
            <person name="Lapidus A."/>
            <person name="Barry K."/>
            <person name="Detter J.C."/>
            <person name="Glavina del Rio T."/>
            <person name="Hammon N."/>
            <person name="Israni S."/>
            <person name="Dalin E."/>
            <person name="Tice H."/>
            <person name="Pitluck S."/>
            <person name="Brettin T."/>
            <person name="Bruce D."/>
            <person name="Han C."/>
            <person name="Tapia R."/>
            <person name="Sims D.R."/>
            <person name="Gilna P."/>
            <person name="Schmutz J."/>
            <person name="Larimer F."/>
            <person name="Land M."/>
            <person name="Hauser L."/>
            <person name="Kyrpides N."/>
            <person name="Kim E."/>
            <person name="Richardson P."/>
        </authorList>
    </citation>
    <scope>NUCLEOTIDE SEQUENCE</scope>
    <source>
        <strain evidence="5">K5</strain>
    </source>
</reference>
<evidence type="ECO:0000313" key="6">
    <source>
        <dbReference type="Proteomes" id="UP000002425"/>
    </source>
</evidence>
<feature type="transmembrane region" description="Helical" evidence="4">
    <location>
        <begin position="20"/>
        <end position="44"/>
    </location>
</feature>
<dbReference type="InterPro" id="IPR045584">
    <property type="entry name" value="Pilin-like"/>
</dbReference>
<dbReference type="Gene3D" id="3.30.700.10">
    <property type="entry name" value="Glycoprotein, Type 4 Pilin"/>
    <property type="match status" value="1"/>
</dbReference>
<dbReference type="EMBL" id="CP000323">
    <property type="protein sequence ID" value="ABE74055.1"/>
    <property type="molecule type" value="Genomic_DNA"/>
</dbReference>